<accession>A0A4Q7PU13</accession>
<sequence length="161" mass="18613">MEREILISDTIVFDAKPDAVPYNYRISYKLGQICLILFLCGGRKSCSFLKIQMIANAMNDEKGKTRLLSFCNKNKMSYTSVRFDPAVNRAIKYAMADQMITQLAQGNFKLTEKGKNFVRKIQRDNCLLKNEKEFLNKIGKQLTEEKIADLMETWRYIDATS</sequence>
<evidence type="ECO:0000313" key="1">
    <source>
        <dbReference type="EMBL" id="RZT02810.1"/>
    </source>
</evidence>
<name>A0A4Q7PU13_9FIRM</name>
<dbReference type="EMBL" id="SGXF01000001">
    <property type="protein sequence ID" value="RZT02810.1"/>
    <property type="molecule type" value="Genomic_DNA"/>
</dbReference>
<dbReference type="Proteomes" id="UP000292927">
    <property type="component" value="Unassembled WGS sequence"/>
</dbReference>
<proteinExistence type="predicted"/>
<dbReference type="OrthoDB" id="2989760at2"/>
<gene>
    <name evidence="1" type="ORF">EV209_0937</name>
</gene>
<protein>
    <submittedName>
        <fullName evidence="1">Uncharacterized protein</fullName>
    </submittedName>
</protein>
<dbReference type="AlphaFoldDB" id="A0A4Q7PU13"/>
<reference evidence="1 2" key="1">
    <citation type="submission" date="2019-02" db="EMBL/GenBank/DDBJ databases">
        <title>Genomic Encyclopedia of Type Strains, Phase IV (KMG-IV): sequencing the most valuable type-strain genomes for metagenomic binning, comparative biology and taxonomic classification.</title>
        <authorList>
            <person name="Goeker M."/>
        </authorList>
    </citation>
    <scope>NUCLEOTIDE SEQUENCE [LARGE SCALE GENOMIC DNA]</scope>
    <source>
        <strain evidence="1 2">DSM 29486</strain>
    </source>
</reference>
<dbReference type="Gene3D" id="1.10.10.10">
    <property type="entry name" value="Winged helix-like DNA-binding domain superfamily/Winged helix DNA-binding domain"/>
    <property type="match status" value="1"/>
</dbReference>
<evidence type="ECO:0000313" key="2">
    <source>
        <dbReference type="Proteomes" id="UP000292927"/>
    </source>
</evidence>
<dbReference type="RefSeq" id="WP_130433508.1">
    <property type="nucleotide sequence ID" value="NZ_SGXF01000001.1"/>
</dbReference>
<dbReference type="InterPro" id="IPR036388">
    <property type="entry name" value="WH-like_DNA-bd_sf"/>
</dbReference>
<comment type="caution">
    <text evidence="1">The sequence shown here is derived from an EMBL/GenBank/DDBJ whole genome shotgun (WGS) entry which is preliminary data.</text>
</comment>
<keyword evidence="2" id="KW-1185">Reference proteome</keyword>
<organism evidence="1 2">
    <name type="scientific">Cuneatibacter caecimuris</name>
    <dbReference type="NCBI Taxonomy" id="1796618"/>
    <lineage>
        <taxon>Bacteria</taxon>
        <taxon>Bacillati</taxon>
        <taxon>Bacillota</taxon>
        <taxon>Clostridia</taxon>
        <taxon>Lachnospirales</taxon>
        <taxon>Lachnospiraceae</taxon>
        <taxon>Cuneatibacter</taxon>
    </lineage>
</organism>